<organism evidence="3 4">
    <name type="scientific">Mycolicibacterium iranicum</name>
    <name type="common">Mycobacterium iranicum</name>
    <dbReference type="NCBI Taxonomy" id="912594"/>
    <lineage>
        <taxon>Bacteria</taxon>
        <taxon>Bacillati</taxon>
        <taxon>Actinomycetota</taxon>
        <taxon>Actinomycetes</taxon>
        <taxon>Mycobacteriales</taxon>
        <taxon>Mycobacteriaceae</taxon>
        <taxon>Mycolicibacterium</taxon>
    </lineage>
</organism>
<proteinExistence type="predicted"/>
<reference evidence="3 4" key="1">
    <citation type="submission" date="2016-01" db="EMBL/GenBank/DDBJ databases">
        <title>The new phylogeny of the genus Mycobacterium.</title>
        <authorList>
            <person name="Tarcisio F."/>
            <person name="Conor M."/>
            <person name="Antonella G."/>
            <person name="Elisabetta G."/>
            <person name="Giulia F.S."/>
            <person name="Sara T."/>
            <person name="Anna F."/>
            <person name="Clotilde B."/>
            <person name="Roberto B."/>
            <person name="Veronica D.S."/>
            <person name="Fabio R."/>
            <person name="Monica P."/>
            <person name="Olivier J."/>
            <person name="Enrico T."/>
            <person name="Nicola S."/>
        </authorList>
    </citation>
    <scope>NUCLEOTIDE SEQUENCE [LARGE SCALE GENOMIC DNA]</scope>
    <source>
        <strain evidence="3 4">DSM 45541</strain>
    </source>
</reference>
<accession>A0A1X1WL12</accession>
<dbReference type="RefSeq" id="WP_085175480.1">
    <property type="nucleotide sequence ID" value="NZ_JAPQYE010000022.1"/>
</dbReference>
<reference evidence="2" key="2">
    <citation type="submission" date="2022-12" db="EMBL/GenBank/DDBJ databases">
        <title>Whole genome sequence of Mycolicibacterium iranicum strain SBH312.</title>
        <authorList>
            <person name="Jani J."/>
            <person name="Arifin Mustapha Z."/>
            <person name="Ahmed K."/>
            <person name="Kai Ling C."/>
        </authorList>
    </citation>
    <scope>NUCLEOTIDE SEQUENCE</scope>
    <source>
        <strain evidence="2">SBH312</strain>
    </source>
</reference>
<evidence type="ECO:0000313" key="5">
    <source>
        <dbReference type="Proteomes" id="UP001084650"/>
    </source>
</evidence>
<dbReference type="EMBL" id="JAPQYE010000022">
    <property type="protein sequence ID" value="MCZ0731943.1"/>
    <property type="molecule type" value="Genomic_DNA"/>
</dbReference>
<name>A0A1X1WL12_MYCIR</name>
<feature type="region of interest" description="Disordered" evidence="1">
    <location>
        <begin position="153"/>
        <end position="178"/>
    </location>
</feature>
<comment type="caution">
    <text evidence="3">The sequence shown here is derived from an EMBL/GenBank/DDBJ whole genome shotgun (WGS) entry which is preliminary data.</text>
</comment>
<dbReference type="Proteomes" id="UP000193622">
    <property type="component" value="Unassembled WGS sequence"/>
</dbReference>
<keyword evidence="5" id="KW-1185">Reference proteome</keyword>
<evidence type="ECO:0000313" key="4">
    <source>
        <dbReference type="Proteomes" id="UP000193622"/>
    </source>
</evidence>
<sequence length="178" mass="18127">MTSQNSTNGLSLPRAVSGALVGAALAFGLVSVGSPAASAQPTTQKEQPPAPRISPDQILAMISNEYQTGSGGGQVSKLIEQVMTLRARGIRPSFGNTQALAAALEERPNQKPLIDALNATLVYQRKVMAQGANQMPATNGGAPPVATPGSPGGGMGPAWGPGNPMQQDGNTIFPMPGR</sequence>
<evidence type="ECO:0000256" key="1">
    <source>
        <dbReference type="SAM" id="MobiDB-lite"/>
    </source>
</evidence>
<evidence type="ECO:0000313" key="2">
    <source>
        <dbReference type="EMBL" id="MCZ0731943.1"/>
    </source>
</evidence>
<evidence type="ECO:0000313" key="3">
    <source>
        <dbReference type="EMBL" id="ORV87285.1"/>
    </source>
</evidence>
<dbReference type="Proteomes" id="UP001084650">
    <property type="component" value="Unassembled WGS sequence"/>
</dbReference>
<dbReference type="AlphaFoldDB" id="A0A1X1WL12"/>
<protein>
    <submittedName>
        <fullName evidence="3">Uncharacterized protein</fullName>
    </submittedName>
</protein>
<gene>
    <name evidence="3" type="ORF">AWC12_16720</name>
    <name evidence="2" type="ORF">OY187_28205</name>
</gene>
<dbReference type="EMBL" id="LQPC01000031">
    <property type="protein sequence ID" value="ORV87285.1"/>
    <property type="molecule type" value="Genomic_DNA"/>
</dbReference>